<dbReference type="GO" id="GO:0004519">
    <property type="term" value="F:endonuclease activity"/>
    <property type="evidence" value="ECO:0007669"/>
    <property type="project" value="UniProtKB-KW"/>
</dbReference>
<dbReference type="InterPro" id="IPR036691">
    <property type="entry name" value="Endo/exonu/phosph_ase_sf"/>
</dbReference>
<feature type="transmembrane region" description="Helical" evidence="1">
    <location>
        <begin position="44"/>
        <end position="64"/>
    </location>
</feature>
<gene>
    <name evidence="3" type="ORF">SAMN04489737_0326</name>
</gene>
<dbReference type="OrthoDB" id="2340043at2"/>
<dbReference type="Pfam" id="PF03372">
    <property type="entry name" value="Exo_endo_phos"/>
    <property type="match status" value="1"/>
</dbReference>
<dbReference type="STRING" id="131112.SAMN04489737_0326"/>
<keyword evidence="3" id="KW-0540">Nuclease</keyword>
<keyword evidence="1" id="KW-0472">Membrane</keyword>
<keyword evidence="1" id="KW-0812">Transmembrane</keyword>
<dbReference type="AlphaFoldDB" id="A0A1H2LB07"/>
<dbReference type="SUPFAM" id="SSF56219">
    <property type="entry name" value="DNase I-like"/>
    <property type="match status" value="1"/>
</dbReference>
<feature type="transmembrane region" description="Helical" evidence="1">
    <location>
        <begin position="76"/>
        <end position="94"/>
    </location>
</feature>
<dbReference type="RefSeq" id="WP_091279108.1">
    <property type="nucleotide sequence ID" value="NZ_JABAPH010000069.1"/>
</dbReference>
<keyword evidence="3" id="KW-0378">Hydrolase</keyword>
<evidence type="ECO:0000256" key="1">
    <source>
        <dbReference type="SAM" id="Phobius"/>
    </source>
</evidence>
<evidence type="ECO:0000259" key="2">
    <source>
        <dbReference type="Pfam" id="PF03372"/>
    </source>
</evidence>
<sequence length="341" mass="36311">MKFVWALVSLVIAGIALVLFRPDLAPYLSDYALALPFAQILSMRFWIGAVLLFGAVILAVFALVRYKLLNMGRIAGSLAGVLLIASMLQFGLLLERGVAKPHQLAPDRGVAMASAGNSDITVLTYNTLGGKTTAEQISQLVETNGVDVVVLPETAHKRGREVAELLASQGLNFQQFDTHTSQYDPEFRSTVLLVSVALGEYEQSDDAPAGSAAVVARPVSGEGPEFIGVHPIAPVPALMEQWRSQTRAVYEQCGKSNFIMAGDFNSTIDHQMAHGFSCGDGARDAGSGAVGTWPATMPAGLSAPIDRVLHDGHSYRGTDAAIVKVGESDHRGLLVRLTPTK</sequence>
<keyword evidence="3" id="KW-0255">Endonuclease</keyword>
<name>A0A1H2LB07_9ACTO</name>
<keyword evidence="1" id="KW-1133">Transmembrane helix</keyword>
<dbReference type="GeneID" id="65344082"/>
<dbReference type="Proteomes" id="UP000214355">
    <property type="component" value="Chromosome I"/>
</dbReference>
<dbReference type="EMBL" id="LT629804">
    <property type="protein sequence ID" value="SDU78109.1"/>
    <property type="molecule type" value="Genomic_DNA"/>
</dbReference>
<feature type="domain" description="Endonuclease/exonuclease/phosphatase" evidence="2">
    <location>
        <begin position="123"/>
        <end position="330"/>
    </location>
</feature>
<dbReference type="GO" id="GO:0004527">
    <property type="term" value="F:exonuclease activity"/>
    <property type="evidence" value="ECO:0007669"/>
    <property type="project" value="UniProtKB-KW"/>
</dbReference>
<organism evidence="3 4">
    <name type="scientific">Arcanobacterium phocae</name>
    <dbReference type="NCBI Taxonomy" id="131112"/>
    <lineage>
        <taxon>Bacteria</taxon>
        <taxon>Bacillati</taxon>
        <taxon>Actinomycetota</taxon>
        <taxon>Actinomycetes</taxon>
        <taxon>Actinomycetales</taxon>
        <taxon>Actinomycetaceae</taxon>
        <taxon>Arcanobacterium</taxon>
    </lineage>
</organism>
<reference evidence="4" key="1">
    <citation type="submission" date="2016-10" db="EMBL/GenBank/DDBJ databases">
        <authorList>
            <person name="Varghese N."/>
            <person name="Submissions S."/>
        </authorList>
    </citation>
    <scope>NUCLEOTIDE SEQUENCE [LARGE SCALE GENOMIC DNA]</scope>
    <source>
        <strain evidence="4">DSM 10002</strain>
    </source>
</reference>
<evidence type="ECO:0000313" key="4">
    <source>
        <dbReference type="Proteomes" id="UP000214355"/>
    </source>
</evidence>
<accession>A0A1H2LB07</accession>
<keyword evidence="3" id="KW-0269">Exonuclease</keyword>
<proteinExistence type="predicted"/>
<dbReference type="Gene3D" id="3.60.10.10">
    <property type="entry name" value="Endonuclease/exonuclease/phosphatase"/>
    <property type="match status" value="1"/>
</dbReference>
<evidence type="ECO:0000313" key="3">
    <source>
        <dbReference type="EMBL" id="SDU78109.1"/>
    </source>
</evidence>
<protein>
    <submittedName>
        <fullName evidence="3">Uncharacterized conserved protein YafD, endonuclease/exonuclease/phosphatase (EEP) superfamily</fullName>
    </submittedName>
</protein>
<dbReference type="InterPro" id="IPR005135">
    <property type="entry name" value="Endo/exonuclease/phosphatase"/>
</dbReference>
<keyword evidence="4" id="KW-1185">Reference proteome</keyword>